<keyword evidence="2" id="KW-1185">Reference proteome</keyword>
<sequence>MENLEYSKLKNIEYLAKGKFDSIWKAEWIDMPERLRDLELCRLANETLLSGTYGVLPYIAPEALNIQKLQIFIVLDLLCTPQSYVELMKKYWHKDPSERLSAKMILDISNRLIGEFINKKTENSLMFLNTEQKMYEEDEDLSSAENYSS</sequence>
<evidence type="ECO:0000313" key="2">
    <source>
        <dbReference type="Proteomes" id="UP000266861"/>
    </source>
</evidence>
<gene>
    <name evidence="1" type="ORF">Glove_36g23</name>
</gene>
<name>A0A397JQC9_9GLOM</name>
<proteinExistence type="predicted"/>
<dbReference type="InterPro" id="IPR011009">
    <property type="entry name" value="Kinase-like_dom_sf"/>
</dbReference>
<comment type="caution">
    <text evidence="1">The sequence shown here is derived from an EMBL/GenBank/DDBJ whole genome shotgun (WGS) entry which is preliminary data.</text>
</comment>
<dbReference type="Proteomes" id="UP000266861">
    <property type="component" value="Unassembled WGS sequence"/>
</dbReference>
<dbReference type="SUPFAM" id="SSF56112">
    <property type="entry name" value="Protein kinase-like (PK-like)"/>
    <property type="match status" value="1"/>
</dbReference>
<dbReference type="AlphaFoldDB" id="A0A397JQC9"/>
<dbReference type="OrthoDB" id="6718656at2759"/>
<accession>A0A397JQC9</accession>
<dbReference type="EMBL" id="PQFF01000034">
    <property type="protein sequence ID" value="RHZ87394.1"/>
    <property type="molecule type" value="Genomic_DNA"/>
</dbReference>
<evidence type="ECO:0000313" key="1">
    <source>
        <dbReference type="EMBL" id="RHZ87394.1"/>
    </source>
</evidence>
<protein>
    <recommendedName>
        <fullName evidence="3">Protein kinase domain-containing protein</fullName>
    </recommendedName>
</protein>
<organism evidence="1 2">
    <name type="scientific">Diversispora epigaea</name>
    <dbReference type="NCBI Taxonomy" id="1348612"/>
    <lineage>
        <taxon>Eukaryota</taxon>
        <taxon>Fungi</taxon>
        <taxon>Fungi incertae sedis</taxon>
        <taxon>Mucoromycota</taxon>
        <taxon>Glomeromycotina</taxon>
        <taxon>Glomeromycetes</taxon>
        <taxon>Diversisporales</taxon>
        <taxon>Diversisporaceae</taxon>
        <taxon>Diversispora</taxon>
    </lineage>
</organism>
<reference evidence="1 2" key="1">
    <citation type="submission" date="2018-08" db="EMBL/GenBank/DDBJ databases">
        <title>Genome and evolution of the arbuscular mycorrhizal fungus Diversispora epigaea (formerly Glomus versiforme) and its bacterial endosymbionts.</title>
        <authorList>
            <person name="Sun X."/>
            <person name="Fei Z."/>
            <person name="Harrison M."/>
        </authorList>
    </citation>
    <scope>NUCLEOTIDE SEQUENCE [LARGE SCALE GENOMIC DNA]</scope>
    <source>
        <strain evidence="1 2">IT104</strain>
    </source>
</reference>
<evidence type="ECO:0008006" key="3">
    <source>
        <dbReference type="Google" id="ProtNLM"/>
    </source>
</evidence>